<dbReference type="Pfam" id="PF04397">
    <property type="entry name" value="LytTR"/>
    <property type="match status" value="1"/>
</dbReference>
<organism evidence="4 5">
    <name type="scientific">Pseudalgibacter alginicilyticus</name>
    <dbReference type="NCBI Taxonomy" id="1736674"/>
    <lineage>
        <taxon>Bacteria</taxon>
        <taxon>Pseudomonadati</taxon>
        <taxon>Bacteroidota</taxon>
        <taxon>Flavobacteriia</taxon>
        <taxon>Flavobacteriales</taxon>
        <taxon>Flavobacteriaceae</taxon>
        <taxon>Pseudalgibacter</taxon>
    </lineage>
</organism>
<dbReference type="Proteomes" id="UP000057981">
    <property type="component" value="Chromosome"/>
</dbReference>
<dbReference type="STRING" id="1736674.APS56_01335"/>
<dbReference type="RefSeq" id="WP_054724061.1">
    <property type="nucleotide sequence ID" value="NZ_CP012898.1"/>
</dbReference>
<feature type="modified residue" description="4-aspartylphosphate" evidence="1">
    <location>
        <position position="53"/>
    </location>
</feature>
<evidence type="ECO:0000256" key="1">
    <source>
        <dbReference type="PROSITE-ProRule" id="PRU00169"/>
    </source>
</evidence>
<dbReference type="GO" id="GO:0003677">
    <property type="term" value="F:DNA binding"/>
    <property type="evidence" value="ECO:0007669"/>
    <property type="project" value="InterPro"/>
</dbReference>
<dbReference type="KEGG" id="ahz:APS56_01335"/>
<dbReference type="PANTHER" id="PTHR45526">
    <property type="entry name" value="TRANSCRIPTIONAL REGULATORY PROTEIN DPIA"/>
    <property type="match status" value="1"/>
</dbReference>
<dbReference type="InterPro" id="IPR001789">
    <property type="entry name" value="Sig_transdc_resp-reg_receiver"/>
</dbReference>
<dbReference type="PATRIC" id="fig|1736674.3.peg.281"/>
<reference evidence="4 5" key="1">
    <citation type="submission" date="2015-10" db="EMBL/GenBank/DDBJ databases">
        <authorList>
            <person name="Gilbert D.G."/>
        </authorList>
    </citation>
    <scope>NUCLEOTIDE SEQUENCE [LARGE SCALE GENOMIC DNA]</scope>
    <source>
        <strain evidence="5">HZ-22</strain>
    </source>
</reference>
<dbReference type="SMART" id="SM00448">
    <property type="entry name" value="REC"/>
    <property type="match status" value="1"/>
</dbReference>
<dbReference type="Pfam" id="PF00072">
    <property type="entry name" value="Response_reg"/>
    <property type="match status" value="1"/>
</dbReference>
<name>A0A0P0D5H9_9FLAO</name>
<accession>A0A0P0D5H9</accession>
<evidence type="ECO:0000313" key="5">
    <source>
        <dbReference type="Proteomes" id="UP000057981"/>
    </source>
</evidence>
<dbReference type="PROSITE" id="PS50110">
    <property type="entry name" value="RESPONSE_REGULATORY"/>
    <property type="match status" value="1"/>
</dbReference>
<dbReference type="PANTHER" id="PTHR45526:SF1">
    <property type="entry name" value="TRANSCRIPTIONAL REGULATORY PROTEIN DCUR-RELATED"/>
    <property type="match status" value="1"/>
</dbReference>
<evidence type="ECO:0000259" key="3">
    <source>
        <dbReference type="PROSITE" id="PS50930"/>
    </source>
</evidence>
<evidence type="ECO:0000313" key="4">
    <source>
        <dbReference type="EMBL" id="ALJ03875.1"/>
    </source>
</evidence>
<keyword evidence="5" id="KW-1185">Reference proteome</keyword>
<feature type="domain" description="Response regulatory" evidence="2">
    <location>
        <begin position="2"/>
        <end position="113"/>
    </location>
</feature>
<dbReference type="EMBL" id="CP012898">
    <property type="protein sequence ID" value="ALJ03875.1"/>
    <property type="molecule type" value="Genomic_DNA"/>
</dbReference>
<dbReference type="OrthoDB" id="2168082at2"/>
<dbReference type="Gene3D" id="2.40.50.1020">
    <property type="entry name" value="LytTr DNA-binding domain"/>
    <property type="match status" value="1"/>
</dbReference>
<dbReference type="InterPro" id="IPR011006">
    <property type="entry name" value="CheY-like_superfamily"/>
</dbReference>
<dbReference type="GO" id="GO:0000156">
    <property type="term" value="F:phosphorelay response regulator activity"/>
    <property type="evidence" value="ECO:0007669"/>
    <property type="project" value="TreeGrafter"/>
</dbReference>
<dbReference type="AlphaFoldDB" id="A0A0P0D5H9"/>
<feature type="domain" description="HTH LytTR-type" evidence="3">
    <location>
        <begin position="153"/>
        <end position="244"/>
    </location>
</feature>
<dbReference type="InterPro" id="IPR051271">
    <property type="entry name" value="2C-system_Tx_regulators"/>
</dbReference>
<dbReference type="InterPro" id="IPR007492">
    <property type="entry name" value="LytTR_DNA-bd_dom"/>
</dbReference>
<dbReference type="Gene3D" id="3.40.50.2300">
    <property type="match status" value="1"/>
</dbReference>
<dbReference type="SMART" id="SM00850">
    <property type="entry name" value="LytTR"/>
    <property type="match status" value="1"/>
</dbReference>
<gene>
    <name evidence="4" type="ORF">APS56_01335</name>
</gene>
<sequence>MKCVIIDDEPLAIDVVESYLKQIGGLEVVFKTTNPLEAITMLTKQKVDLVFLDIEMPNLTGIDLVKSMHNIPQFIFTTAYPQYALDGFNLNATDYLVKPIPFHRFLKAITKAKEKYELEQHSLISTESESPVDALIPNWQDNFVFVKSEYENVKIDIHSIKYIQGLKDYIKIYTSESEKAILTLSSFKDIQDKLPPNNFIRVHRSFVVNINFVKALQKTKIIVDGIQIPIGETYKDAVLKRFGV</sequence>
<protein>
    <submittedName>
        <fullName evidence="4">Two-component system response regulator</fullName>
    </submittedName>
</protein>
<dbReference type="SUPFAM" id="SSF52172">
    <property type="entry name" value="CheY-like"/>
    <property type="match status" value="1"/>
</dbReference>
<keyword evidence="1" id="KW-0597">Phosphoprotein</keyword>
<dbReference type="PROSITE" id="PS50930">
    <property type="entry name" value="HTH_LYTTR"/>
    <property type="match status" value="1"/>
</dbReference>
<evidence type="ECO:0000259" key="2">
    <source>
        <dbReference type="PROSITE" id="PS50110"/>
    </source>
</evidence>
<proteinExistence type="predicted"/>